<evidence type="ECO:0000313" key="2">
    <source>
        <dbReference type="EMBL" id="KAF3832458.1"/>
    </source>
</evidence>
<dbReference type="AlphaFoldDB" id="A0A7J5X7M9"/>
<protein>
    <recommendedName>
        <fullName evidence="4">Spermatogenesis associated 17</fullName>
    </recommendedName>
</protein>
<dbReference type="Pfam" id="PF00612">
    <property type="entry name" value="IQ"/>
    <property type="match status" value="2"/>
</dbReference>
<dbReference type="SMART" id="SM00015">
    <property type="entry name" value="IQ"/>
    <property type="match status" value="2"/>
</dbReference>
<dbReference type="PROSITE" id="PS50096">
    <property type="entry name" value="IQ"/>
    <property type="match status" value="2"/>
</dbReference>
<dbReference type="CDD" id="cd23767">
    <property type="entry name" value="IQCD"/>
    <property type="match status" value="1"/>
</dbReference>
<evidence type="ECO:0000313" key="3">
    <source>
        <dbReference type="Proteomes" id="UP000518266"/>
    </source>
</evidence>
<comment type="caution">
    <text evidence="2">The sequence shown here is derived from an EMBL/GenBank/DDBJ whole genome shotgun (WGS) entry which is preliminary data.</text>
</comment>
<sequence>MHKKAITIQKIWRGFTARARFRQMVKAAYLIMKMNFYEEMAVRIQRRWRGFFVRKYIHNFYARKRYLEGLSRKNELVRRELGELEELQKRERDCLEMVKEQTAKVYKAHRLHHLLSTKQCPGVFNSPFRPAPHEMELLLRQVKYQTPPGWPPVASLVSWSYPGTLGSPLNKTTGTCFSPRPVLPPIATKKQQPGEVWEQRVRCPDLTLRLQTSYTHLEEAQSQLRQHKSMTLPSGRIGTGSRIHHLSHNSKSFTQPACGNSLRQQPAELLVTAQRANGVDSSALLTGESLFYTTTQYSMRSCEGIKYIFNVVPNCVHLSLHPSFCFLLCVSSPPLQPMKTVFATYSVSDNSAHLYSKAGRFM</sequence>
<evidence type="ECO:0000256" key="1">
    <source>
        <dbReference type="SAM" id="Coils"/>
    </source>
</evidence>
<reference evidence="2 3" key="1">
    <citation type="submission" date="2020-03" db="EMBL/GenBank/DDBJ databases">
        <title>Dissostichus mawsoni Genome sequencing and assembly.</title>
        <authorList>
            <person name="Park H."/>
        </authorList>
    </citation>
    <scope>NUCLEOTIDE SEQUENCE [LARGE SCALE GENOMIC DNA]</scope>
    <source>
        <strain evidence="2">DM0001</strain>
        <tissue evidence="2">Muscle</tissue>
    </source>
</reference>
<gene>
    <name evidence="2" type="ORF">F7725_026123</name>
</gene>
<proteinExistence type="predicted"/>
<accession>A0A7J5X7M9</accession>
<feature type="coiled-coil region" evidence="1">
    <location>
        <begin position="67"/>
        <end position="104"/>
    </location>
</feature>
<dbReference type="Proteomes" id="UP000518266">
    <property type="component" value="Unassembled WGS sequence"/>
</dbReference>
<dbReference type="EMBL" id="JAAKFY010000027">
    <property type="protein sequence ID" value="KAF3832458.1"/>
    <property type="molecule type" value="Genomic_DNA"/>
</dbReference>
<dbReference type="OrthoDB" id="190375at2759"/>
<dbReference type="InterPro" id="IPR000048">
    <property type="entry name" value="IQ_motif_EF-hand-BS"/>
</dbReference>
<keyword evidence="1" id="KW-0175">Coiled coil</keyword>
<name>A0A7J5X7M9_DISMA</name>
<evidence type="ECO:0008006" key="4">
    <source>
        <dbReference type="Google" id="ProtNLM"/>
    </source>
</evidence>
<dbReference type="Gene3D" id="1.20.5.190">
    <property type="match status" value="1"/>
</dbReference>
<organism evidence="2 3">
    <name type="scientific">Dissostichus mawsoni</name>
    <name type="common">Antarctic cod</name>
    <dbReference type="NCBI Taxonomy" id="36200"/>
    <lineage>
        <taxon>Eukaryota</taxon>
        <taxon>Metazoa</taxon>
        <taxon>Chordata</taxon>
        <taxon>Craniata</taxon>
        <taxon>Vertebrata</taxon>
        <taxon>Euteleostomi</taxon>
        <taxon>Actinopterygii</taxon>
        <taxon>Neopterygii</taxon>
        <taxon>Teleostei</taxon>
        <taxon>Neoteleostei</taxon>
        <taxon>Acanthomorphata</taxon>
        <taxon>Eupercaria</taxon>
        <taxon>Perciformes</taxon>
        <taxon>Notothenioidei</taxon>
        <taxon>Nototheniidae</taxon>
        <taxon>Dissostichus</taxon>
    </lineage>
</organism>
<keyword evidence="3" id="KW-1185">Reference proteome</keyword>